<dbReference type="GO" id="GO:0005634">
    <property type="term" value="C:nucleus"/>
    <property type="evidence" value="ECO:0007669"/>
    <property type="project" value="UniProtKB-SubCell"/>
</dbReference>
<dbReference type="GO" id="GO:0006355">
    <property type="term" value="P:regulation of DNA-templated transcription"/>
    <property type="evidence" value="ECO:0007669"/>
    <property type="project" value="InterPro"/>
</dbReference>
<name>A0A392QM13_9FABA</name>
<proteinExistence type="predicted"/>
<feature type="domain" description="Zinc-finger" evidence="10">
    <location>
        <begin position="8"/>
        <end position="55"/>
    </location>
</feature>
<keyword evidence="9" id="KW-0539">Nucleus</keyword>
<reference evidence="11 12" key="1">
    <citation type="journal article" date="2018" name="Front. Plant Sci.">
        <title>Red Clover (Trifolium pratense) and Zigzag Clover (T. medium) - A Picture of Genomic Similarities and Differences.</title>
        <authorList>
            <person name="Dluhosova J."/>
            <person name="Istvanek J."/>
            <person name="Nedelnik J."/>
            <person name="Repkova J."/>
        </authorList>
    </citation>
    <scope>NUCLEOTIDE SEQUENCE [LARGE SCALE GENOMIC DNA]</scope>
    <source>
        <strain evidence="12">cv. 10/8</strain>
        <tissue evidence="11">Leaf</tissue>
    </source>
</reference>
<keyword evidence="12" id="KW-1185">Reference proteome</keyword>
<evidence type="ECO:0000256" key="8">
    <source>
        <dbReference type="ARBA" id="ARBA00023163"/>
    </source>
</evidence>
<comment type="subcellular location">
    <subcellularLocation>
        <location evidence="2">Cytoplasm</location>
    </subcellularLocation>
    <subcellularLocation>
        <location evidence="1">Nucleus</location>
    </subcellularLocation>
</comment>
<dbReference type="PANTHER" id="PTHR31169">
    <property type="entry name" value="OS05G0300700 PROTEIN"/>
    <property type="match status" value="1"/>
</dbReference>
<comment type="caution">
    <text evidence="11">The sequence shown here is derived from an EMBL/GenBank/DDBJ whole genome shotgun (WGS) entry which is preliminary data.</text>
</comment>
<evidence type="ECO:0000256" key="2">
    <source>
        <dbReference type="ARBA" id="ARBA00004496"/>
    </source>
</evidence>
<evidence type="ECO:0000256" key="5">
    <source>
        <dbReference type="ARBA" id="ARBA00022553"/>
    </source>
</evidence>
<dbReference type="InterPro" id="IPR040221">
    <property type="entry name" value="CDCA7/CDA7L"/>
</dbReference>
<keyword evidence="11" id="KW-0863">Zinc-finger</keyword>
<dbReference type="InterPro" id="IPR018866">
    <property type="entry name" value="Znf-4CXXC_R1"/>
</dbReference>
<evidence type="ECO:0000313" key="11">
    <source>
        <dbReference type="EMBL" id="MCI25443.1"/>
    </source>
</evidence>
<feature type="non-terminal residue" evidence="11">
    <location>
        <position position="1"/>
    </location>
</feature>
<dbReference type="AlphaFoldDB" id="A0A392QM13"/>
<evidence type="ECO:0000256" key="6">
    <source>
        <dbReference type="ARBA" id="ARBA00022843"/>
    </source>
</evidence>
<keyword evidence="6" id="KW-0832">Ubl conjugation</keyword>
<evidence type="ECO:0000256" key="3">
    <source>
        <dbReference type="ARBA" id="ARBA00022490"/>
    </source>
</evidence>
<evidence type="ECO:0000256" key="7">
    <source>
        <dbReference type="ARBA" id="ARBA00023015"/>
    </source>
</evidence>
<organism evidence="11 12">
    <name type="scientific">Trifolium medium</name>
    <dbReference type="NCBI Taxonomy" id="97028"/>
    <lineage>
        <taxon>Eukaryota</taxon>
        <taxon>Viridiplantae</taxon>
        <taxon>Streptophyta</taxon>
        <taxon>Embryophyta</taxon>
        <taxon>Tracheophyta</taxon>
        <taxon>Spermatophyta</taxon>
        <taxon>Magnoliopsida</taxon>
        <taxon>eudicotyledons</taxon>
        <taxon>Gunneridae</taxon>
        <taxon>Pentapetalae</taxon>
        <taxon>rosids</taxon>
        <taxon>fabids</taxon>
        <taxon>Fabales</taxon>
        <taxon>Fabaceae</taxon>
        <taxon>Papilionoideae</taxon>
        <taxon>50 kb inversion clade</taxon>
        <taxon>NPAAA clade</taxon>
        <taxon>Hologalegina</taxon>
        <taxon>IRL clade</taxon>
        <taxon>Trifolieae</taxon>
        <taxon>Trifolium</taxon>
    </lineage>
</organism>
<keyword evidence="7" id="KW-0805">Transcription regulation</keyword>
<accession>A0A392QM13</accession>
<keyword evidence="8" id="KW-0804">Transcription</keyword>
<protein>
    <submittedName>
        <fullName evidence="11">Zinc-finger of monoamine-oxidase A repressor R1</fullName>
    </submittedName>
</protein>
<evidence type="ECO:0000256" key="9">
    <source>
        <dbReference type="ARBA" id="ARBA00023242"/>
    </source>
</evidence>
<keyword evidence="5" id="KW-0597">Phosphoprotein</keyword>
<evidence type="ECO:0000256" key="1">
    <source>
        <dbReference type="ARBA" id="ARBA00004123"/>
    </source>
</evidence>
<keyword evidence="4" id="KW-1017">Isopeptide bond</keyword>
<dbReference type="Proteomes" id="UP000265520">
    <property type="component" value="Unassembled WGS sequence"/>
</dbReference>
<keyword evidence="11" id="KW-0479">Metal-binding</keyword>
<sequence length="58" mass="6659">CKNPRDGKPCLIRFCHKCLLNRYGEKAEEVDLLNDWNCPKCKGICNCSACISERRVTL</sequence>
<keyword evidence="3" id="KW-0963">Cytoplasm</keyword>
<dbReference type="GO" id="GO:0005737">
    <property type="term" value="C:cytoplasm"/>
    <property type="evidence" value="ECO:0007669"/>
    <property type="project" value="UniProtKB-SubCell"/>
</dbReference>
<dbReference type="Pfam" id="PF10497">
    <property type="entry name" value="zf-4CXXC_R1"/>
    <property type="match status" value="1"/>
</dbReference>
<evidence type="ECO:0000259" key="10">
    <source>
        <dbReference type="Pfam" id="PF10497"/>
    </source>
</evidence>
<keyword evidence="11" id="KW-0862">Zinc</keyword>
<evidence type="ECO:0000256" key="4">
    <source>
        <dbReference type="ARBA" id="ARBA00022499"/>
    </source>
</evidence>
<dbReference type="EMBL" id="LXQA010147255">
    <property type="protein sequence ID" value="MCI25443.1"/>
    <property type="molecule type" value="Genomic_DNA"/>
</dbReference>
<dbReference type="GO" id="GO:0008270">
    <property type="term" value="F:zinc ion binding"/>
    <property type="evidence" value="ECO:0007669"/>
    <property type="project" value="UniProtKB-KW"/>
</dbReference>
<dbReference type="PANTHER" id="PTHR31169:SF8">
    <property type="entry name" value="ZINC-FINGER DOMAIN OF MONOAMINE-OXIDASE A REPRESSOR R1 PROTEIN"/>
    <property type="match status" value="1"/>
</dbReference>
<evidence type="ECO:0000313" key="12">
    <source>
        <dbReference type="Proteomes" id="UP000265520"/>
    </source>
</evidence>